<accession>A0A9X2BBH9</accession>
<dbReference type="EMBL" id="JALJEJ010000012">
    <property type="protein sequence ID" value="MCJ8211770.1"/>
    <property type="molecule type" value="Genomic_DNA"/>
</dbReference>
<protein>
    <submittedName>
        <fullName evidence="2">YXWGXW repeat-containing protein</fullName>
    </submittedName>
</protein>
<sequence length="348" mass="38531">MKKLLKTGLIALVILLVKANVFAQISVGISISAHVAPPPLPVYAQPPCPVDGYLWVPGYWAWSDDIQDYYWVPGVWMAPPRPGLLWTPAYWGYTGGVYGFHAGYWGIHVGFYGGINYGYGYCGTGFVGGGWSGDHFRYNTAVVNVNKTVIHNTYIDESVNVHNTVVNNNRVSFNGGQGGVQAQPRAEELAAMREQHVQATAQQSQHEQHAMQDRSQFFKNNGGRPERAAVNKVGGAQVRAANYAPGDQHGFRQPADRGANPAGNNAMDYNHRDNQLQRPDGNHNMANQPQPDNRTNAAYTPGNHVLPNRNYAMQQQHMHSMPQPHVQAPHSMPHNMPRPPQMHAGRHH</sequence>
<organism evidence="2 3">
    <name type="scientific">Mucilaginibacter straminoryzae</name>
    <dbReference type="NCBI Taxonomy" id="2932774"/>
    <lineage>
        <taxon>Bacteria</taxon>
        <taxon>Pseudomonadati</taxon>
        <taxon>Bacteroidota</taxon>
        <taxon>Sphingobacteriia</taxon>
        <taxon>Sphingobacteriales</taxon>
        <taxon>Sphingobacteriaceae</taxon>
        <taxon>Mucilaginibacter</taxon>
    </lineage>
</organism>
<feature type="region of interest" description="Disordered" evidence="1">
    <location>
        <begin position="316"/>
        <end position="348"/>
    </location>
</feature>
<feature type="region of interest" description="Disordered" evidence="1">
    <location>
        <begin position="244"/>
        <end position="302"/>
    </location>
</feature>
<feature type="compositionally biased region" description="Low complexity" evidence="1">
    <location>
        <begin position="316"/>
        <end position="327"/>
    </location>
</feature>
<comment type="caution">
    <text evidence="2">The sequence shown here is derived from an EMBL/GenBank/DDBJ whole genome shotgun (WGS) entry which is preliminary data.</text>
</comment>
<evidence type="ECO:0000313" key="3">
    <source>
        <dbReference type="Proteomes" id="UP001139450"/>
    </source>
</evidence>
<keyword evidence="3" id="KW-1185">Reference proteome</keyword>
<feature type="compositionally biased region" description="Polar residues" evidence="1">
    <location>
        <begin position="284"/>
        <end position="298"/>
    </location>
</feature>
<evidence type="ECO:0000313" key="2">
    <source>
        <dbReference type="EMBL" id="MCJ8211770.1"/>
    </source>
</evidence>
<dbReference type="InterPro" id="IPR024447">
    <property type="entry name" value="YXWGXW_rpt"/>
</dbReference>
<name>A0A9X2BBH9_9SPHI</name>
<evidence type="ECO:0000256" key="1">
    <source>
        <dbReference type="SAM" id="MobiDB-lite"/>
    </source>
</evidence>
<dbReference type="Pfam" id="PF12779">
    <property type="entry name" value="WXXGXW"/>
    <property type="match status" value="1"/>
</dbReference>
<gene>
    <name evidence="2" type="ORF">MUY27_18775</name>
</gene>
<proteinExistence type="predicted"/>
<dbReference type="AlphaFoldDB" id="A0A9X2BBH9"/>
<dbReference type="RefSeq" id="WP_245132684.1">
    <property type="nucleotide sequence ID" value="NZ_JALJEJ010000012.1"/>
</dbReference>
<reference evidence="2" key="1">
    <citation type="submission" date="2022-04" db="EMBL/GenBank/DDBJ databases">
        <title>Mucilaginibacter sp. RS28 isolated from freshwater.</title>
        <authorList>
            <person name="Ko S.-R."/>
        </authorList>
    </citation>
    <scope>NUCLEOTIDE SEQUENCE</scope>
    <source>
        <strain evidence="2">RS28</strain>
    </source>
</reference>
<dbReference type="Proteomes" id="UP001139450">
    <property type="component" value="Unassembled WGS sequence"/>
</dbReference>